<dbReference type="AlphaFoldDB" id="A0A128A1F6"/>
<protein>
    <recommendedName>
        <fullName evidence="3">Transcriptional regulator</fullName>
    </recommendedName>
</protein>
<organism evidence="1 2">
    <name type="scientific">Nitrosotalea devaniterrae</name>
    <dbReference type="NCBI Taxonomy" id="1078905"/>
    <lineage>
        <taxon>Archaea</taxon>
        <taxon>Nitrososphaerota</taxon>
        <taxon>Nitrososphaeria</taxon>
        <taxon>Nitrosotaleales</taxon>
        <taxon>Nitrosotaleaceae</taxon>
        <taxon>Nitrosotalea</taxon>
    </lineage>
</organism>
<name>A0A128A1F6_9ARCH</name>
<sequence>MQILSPLKVKADTWEEQVLQVLLDKHCLSILSMTKENAMTASMICACCNISISVAYRKLKLLKKLNLLRSTYTIQSDGKKSMSFQSKTIEINISLCENQLRIHTTFAPLE</sequence>
<dbReference type="SUPFAM" id="SSF46785">
    <property type="entry name" value="Winged helix' DNA-binding domain"/>
    <property type="match status" value="1"/>
</dbReference>
<keyword evidence="2" id="KW-1185">Reference proteome</keyword>
<accession>A0A128A1F6</accession>
<dbReference type="Pfam" id="PF12840">
    <property type="entry name" value="HTH_20"/>
    <property type="match status" value="1"/>
</dbReference>
<dbReference type="Proteomes" id="UP000196239">
    <property type="component" value="Chromosome 1"/>
</dbReference>
<dbReference type="KEGG" id="ndv:NDEV_0406"/>
<gene>
    <name evidence="1" type="ORF">NDEV_0406</name>
</gene>
<proteinExistence type="predicted"/>
<evidence type="ECO:0008006" key="3">
    <source>
        <dbReference type="Google" id="ProtNLM"/>
    </source>
</evidence>
<evidence type="ECO:0000313" key="1">
    <source>
        <dbReference type="EMBL" id="CUR51171.1"/>
    </source>
</evidence>
<dbReference type="EMBL" id="LN890280">
    <property type="protein sequence ID" value="CUR51171.1"/>
    <property type="molecule type" value="Genomic_DNA"/>
</dbReference>
<evidence type="ECO:0000313" key="2">
    <source>
        <dbReference type="Proteomes" id="UP000196239"/>
    </source>
</evidence>
<dbReference type="InterPro" id="IPR036388">
    <property type="entry name" value="WH-like_DNA-bd_sf"/>
</dbReference>
<dbReference type="InterPro" id="IPR036390">
    <property type="entry name" value="WH_DNA-bd_sf"/>
</dbReference>
<reference evidence="2" key="1">
    <citation type="submission" date="2015-10" db="EMBL/GenBank/DDBJ databases">
        <authorList>
            <person name="Lehtovirta-Morley L.E."/>
            <person name="Vieille C."/>
        </authorList>
    </citation>
    <scope>NUCLEOTIDE SEQUENCE [LARGE SCALE GENOMIC DNA]</scope>
</reference>
<dbReference type="Gene3D" id="1.10.10.10">
    <property type="entry name" value="Winged helix-like DNA-binding domain superfamily/Winged helix DNA-binding domain"/>
    <property type="match status" value="1"/>
</dbReference>